<dbReference type="InterPro" id="IPR011701">
    <property type="entry name" value="MFS"/>
</dbReference>
<dbReference type="Gene3D" id="1.20.1250.20">
    <property type="entry name" value="MFS general substrate transporter like domains"/>
    <property type="match status" value="1"/>
</dbReference>
<evidence type="ECO:0000256" key="6">
    <source>
        <dbReference type="ARBA" id="ARBA00023136"/>
    </source>
</evidence>
<evidence type="ECO:0000256" key="4">
    <source>
        <dbReference type="ARBA" id="ARBA00022692"/>
    </source>
</evidence>
<evidence type="ECO:0000256" key="7">
    <source>
        <dbReference type="SAM" id="Phobius"/>
    </source>
</evidence>
<organism evidence="9 10">
    <name type="scientific">Pediococcus acidilactici</name>
    <dbReference type="NCBI Taxonomy" id="1254"/>
    <lineage>
        <taxon>Bacteria</taxon>
        <taxon>Bacillati</taxon>
        <taxon>Bacillota</taxon>
        <taxon>Bacilli</taxon>
        <taxon>Lactobacillales</taxon>
        <taxon>Lactobacillaceae</taxon>
        <taxon>Pediococcus</taxon>
        <taxon>Pediococcus acidilactici group</taxon>
    </lineage>
</organism>
<dbReference type="GO" id="GO:0022857">
    <property type="term" value="F:transmembrane transporter activity"/>
    <property type="evidence" value="ECO:0007669"/>
    <property type="project" value="InterPro"/>
</dbReference>
<feature type="transmembrane region" description="Helical" evidence="7">
    <location>
        <begin position="281"/>
        <end position="301"/>
    </location>
</feature>
<keyword evidence="4 7" id="KW-0812">Transmembrane</keyword>
<evidence type="ECO:0000313" key="10">
    <source>
        <dbReference type="Proteomes" id="UP001280897"/>
    </source>
</evidence>
<dbReference type="AlphaFoldDB" id="A0AAW8YK16"/>
<proteinExistence type="predicted"/>
<reference evidence="9" key="1">
    <citation type="journal article" date="2023" name="PeerJ">
        <title>Selection and evaluation of lactic acid bacteria from chicken feces in Thailand as potential probiotics.</title>
        <authorList>
            <person name="Khurajog B."/>
            <person name="Disastra Y."/>
            <person name="Lawwyne L.D."/>
            <person name="Sirichokchatchawan W."/>
            <person name="Niyomtham W."/>
            <person name="Yindee J."/>
            <person name="Hampson D.J."/>
            <person name="Prapasarakul N."/>
        </authorList>
    </citation>
    <scope>NUCLEOTIDE SEQUENCE</scope>
    <source>
        <strain evidence="9">BF9</strain>
    </source>
</reference>
<evidence type="ECO:0000256" key="3">
    <source>
        <dbReference type="ARBA" id="ARBA00022475"/>
    </source>
</evidence>
<reference evidence="9" key="2">
    <citation type="submission" date="2023-10" db="EMBL/GenBank/DDBJ databases">
        <authorList>
            <person name="Khurajog B."/>
        </authorList>
    </citation>
    <scope>NUCLEOTIDE SEQUENCE</scope>
    <source>
        <strain evidence="9">BF9</strain>
    </source>
</reference>
<evidence type="ECO:0000256" key="2">
    <source>
        <dbReference type="ARBA" id="ARBA00022448"/>
    </source>
</evidence>
<dbReference type="EMBL" id="JAWJAV010000005">
    <property type="protein sequence ID" value="MDV2621799.1"/>
    <property type="molecule type" value="Genomic_DNA"/>
</dbReference>
<dbReference type="Pfam" id="PF07690">
    <property type="entry name" value="MFS_1"/>
    <property type="match status" value="1"/>
</dbReference>
<feature type="domain" description="Major facilitator superfamily (MFS) profile" evidence="8">
    <location>
        <begin position="1"/>
        <end position="397"/>
    </location>
</feature>
<keyword evidence="5 7" id="KW-1133">Transmembrane helix</keyword>
<gene>
    <name evidence="9" type="ORF">R0G89_08665</name>
</gene>
<dbReference type="PANTHER" id="PTHR43124:SF3">
    <property type="entry name" value="CHLORAMPHENICOL EFFLUX PUMP RV0191"/>
    <property type="match status" value="1"/>
</dbReference>
<feature type="transmembrane region" description="Helical" evidence="7">
    <location>
        <begin position="340"/>
        <end position="365"/>
    </location>
</feature>
<dbReference type="InterPro" id="IPR036259">
    <property type="entry name" value="MFS_trans_sf"/>
</dbReference>
<keyword evidence="6 7" id="KW-0472">Membrane</keyword>
<keyword evidence="3" id="KW-1003">Cell membrane</keyword>
<feature type="transmembrane region" description="Helical" evidence="7">
    <location>
        <begin position="114"/>
        <end position="137"/>
    </location>
</feature>
<comment type="subcellular location">
    <subcellularLocation>
        <location evidence="1">Cell membrane</location>
        <topology evidence="1">Multi-pass membrane protein</topology>
    </subcellularLocation>
</comment>
<accession>A0AAW8YK16</accession>
<dbReference type="Proteomes" id="UP001280897">
    <property type="component" value="Unassembled WGS sequence"/>
</dbReference>
<keyword evidence="2" id="KW-0813">Transport</keyword>
<feature type="transmembrane region" description="Helical" evidence="7">
    <location>
        <begin position="87"/>
        <end position="108"/>
    </location>
</feature>
<feature type="transmembrane region" description="Helical" evidence="7">
    <location>
        <begin position="253"/>
        <end position="274"/>
    </location>
</feature>
<dbReference type="SUPFAM" id="SSF103473">
    <property type="entry name" value="MFS general substrate transporter"/>
    <property type="match status" value="1"/>
</dbReference>
<feature type="transmembrane region" description="Helical" evidence="7">
    <location>
        <begin position="60"/>
        <end position="80"/>
    </location>
</feature>
<feature type="transmembrane region" description="Helical" evidence="7">
    <location>
        <begin position="175"/>
        <end position="192"/>
    </location>
</feature>
<evidence type="ECO:0000259" key="8">
    <source>
        <dbReference type="PROSITE" id="PS50850"/>
    </source>
</evidence>
<evidence type="ECO:0000313" key="9">
    <source>
        <dbReference type="EMBL" id="MDV2621799.1"/>
    </source>
</evidence>
<comment type="caution">
    <text evidence="9">The sequence shown here is derived from an EMBL/GenBank/DDBJ whole genome shotgun (WGS) entry which is preliminary data.</text>
</comment>
<dbReference type="RefSeq" id="WP_008841705.1">
    <property type="nucleotide sequence ID" value="NZ_CP066046.1"/>
</dbReference>
<feature type="transmembrane region" description="Helical" evidence="7">
    <location>
        <begin position="149"/>
        <end position="169"/>
    </location>
</feature>
<dbReference type="GO" id="GO:0005886">
    <property type="term" value="C:plasma membrane"/>
    <property type="evidence" value="ECO:0007669"/>
    <property type="project" value="UniProtKB-SubCell"/>
</dbReference>
<sequence>MEEKALNIEATKQKYSRLMKGSLLSISVILTSGTAIAATIPSWLKAFPDIPRASIELLETLPSITVVFATLISTWIAKLIGVKRTVILGLLIAGFAGITPALITNYALFFISRLLLGIGFGLVNSYAVSLIGMLFSGEERDNMMGYRGSCEKLGSSLFTFMAGELLVVFNWHAAFWVYGVAFLLTVFFALYVPEPSNNMKNEFINDQSKKTERQKVNGKVIFWTLFCTIYLIPIIASYTRITELVTTKGYMTLGQIAVVLSLAQFGGILTGLLFGKLLKLLRFSFLPITVILTGISQLMIVMSTNPWIVGAGVICDSTISGLVVTYVFNLGPDIAPKKSLNLATSLMIVGCNVGTFITPLVLGLIGNTNDLGYSFAFFGWGLVIAGVLMFGIIKPLSKANSWEE</sequence>
<evidence type="ECO:0000256" key="5">
    <source>
        <dbReference type="ARBA" id="ARBA00022989"/>
    </source>
</evidence>
<feature type="transmembrane region" description="Helical" evidence="7">
    <location>
        <begin position="371"/>
        <end position="393"/>
    </location>
</feature>
<dbReference type="PROSITE" id="PS50850">
    <property type="entry name" value="MFS"/>
    <property type="match status" value="1"/>
</dbReference>
<protein>
    <submittedName>
        <fullName evidence="9">MFS transporter</fullName>
    </submittedName>
</protein>
<dbReference type="InterPro" id="IPR020846">
    <property type="entry name" value="MFS_dom"/>
</dbReference>
<feature type="transmembrane region" description="Helical" evidence="7">
    <location>
        <begin position="307"/>
        <end position="328"/>
    </location>
</feature>
<dbReference type="PANTHER" id="PTHR43124">
    <property type="entry name" value="PURINE EFFLUX PUMP PBUE"/>
    <property type="match status" value="1"/>
</dbReference>
<feature type="transmembrane region" description="Helical" evidence="7">
    <location>
        <begin position="21"/>
        <end position="40"/>
    </location>
</feature>
<dbReference type="InterPro" id="IPR050189">
    <property type="entry name" value="MFS_Efflux_Transporters"/>
</dbReference>
<name>A0AAW8YK16_PEDAC</name>
<feature type="transmembrane region" description="Helical" evidence="7">
    <location>
        <begin position="220"/>
        <end position="241"/>
    </location>
</feature>
<evidence type="ECO:0000256" key="1">
    <source>
        <dbReference type="ARBA" id="ARBA00004651"/>
    </source>
</evidence>